<evidence type="ECO:0000256" key="1">
    <source>
        <dbReference type="SAM" id="SignalP"/>
    </source>
</evidence>
<reference evidence="2 3" key="1">
    <citation type="submission" date="2021-06" db="EMBL/GenBank/DDBJ databases">
        <title>Caerostris extrusa draft genome.</title>
        <authorList>
            <person name="Kono N."/>
            <person name="Arakawa K."/>
        </authorList>
    </citation>
    <scope>NUCLEOTIDE SEQUENCE [LARGE SCALE GENOMIC DNA]</scope>
</reference>
<keyword evidence="3" id="KW-1185">Reference proteome</keyword>
<evidence type="ECO:0000313" key="3">
    <source>
        <dbReference type="Proteomes" id="UP001054945"/>
    </source>
</evidence>
<gene>
    <name evidence="2" type="ORF">CEXT_44971</name>
</gene>
<evidence type="ECO:0008006" key="4">
    <source>
        <dbReference type="Google" id="ProtNLM"/>
    </source>
</evidence>
<dbReference type="Proteomes" id="UP001054945">
    <property type="component" value="Unassembled WGS sequence"/>
</dbReference>
<feature type="signal peptide" evidence="1">
    <location>
        <begin position="1"/>
        <end position="22"/>
    </location>
</feature>
<keyword evidence="1" id="KW-0732">Signal</keyword>
<organism evidence="2 3">
    <name type="scientific">Caerostris extrusa</name>
    <name type="common">Bark spider</name>
    <name type="synonym">Caerostris bankana</name>
    <dbReference type="NCBI Taxonomy" id="172846"/>
    <lineage>
        <taxon>Eukaryota</taxon>
        <taxon>Metazoa</taxon>
        <taxon>Ecdysozoa</taxon>
        <taxon>Arthropoda</taxon>
        <taxon>Chelicerata</taxon>
        <taxon>Arachnida</taxon>
        <taxon>Araneae</taxon>
        <taxon>Araneomorphae</taxon>
        <taxon>Entelegynae</taxon>
        <taxon>Araneoidea</taxon>
        <taxon>Araneidae</taxon>
        <taxon>Caerostris</taxon>
    </lineage>
</organism>
<dbReference type="EMBL" id="BPLR01013332">
    <property type="protein sequence ID" value="GIY60465.1"/>
    <property type="molecule type" value="Genomic_DNA"/>
</dbReference>
<name>A0AAV4USU0_CAEEX</name>
<protein>
    <recommendedName>
        <fullName evidence="4">Secreted protein</fullName>
    </recommendedName>
</protein>
<accession>A0AAV4USU0</accession>
<dbReference type="AlphaFoldDB" id="A0AAV4USU0"/>
<feature type="chain" id="PRO_5043383082" description="Secreted protein" evidence="1">
    <location>
        <begin position="23"/>
        <end position="69"/>
    </location>
</feature>
<comment type="caution">
    <text evidence="2">The sequence shown here is derived from an EMBL/GenBank/DDBJ whole genome shotgun (WGS) entry which is preliminary data.</text>
</comment>
<evidence type="ECO:0000313" key="2">
    <source>
        <dbReference type="EMBL" id="GIY60465.1"/>
    </source>
</evidence>
<sequence length="69" mass="7789">MIRHLVHMISMALAIFIENASLRNMGVYECKSVGGCAYRRENVPFSLRTARATPSAVRFGEIVVWARSF</sequence>
<proteinExistence type="predicted"/>